<dbReference type="OrthoDB" id="1719357at2759"/>
<evidence type="ECO:0000256" key="10">
    <source>
        <dbReference type="ARBA" id="ARBA00023054"/>
    </source>
</evidence>
<dbReference type="GO" id="GO:0006890">
    <property type="term" value="P:retrograde vesicle-mediated transport, Golgi to endoplasmic reticulum"/>
    <property type="evidence" value="ECO:0007669"/>
    <property type="project" value="InterPro"/>
</dbReference>
<evidence type="ECO:0000256" key="6">
    <source>
        <dbReference type="ARBA" id="ARBA00022824"/>
    </source>
</evidence>
<dbReference type="PROSITE" id="PS50859">
    <property type="entry name" value="LONGIN"/>
    <property type="match status" value="1"/>
</dbReference>
<dbReference type="SUPFAM" id="SSF64356">
    <property type="entry name" value="SNARE-like"/>
    <property type="match status" value="1"/>
</dbReference>
<dbReference type="FunCoup" id="A0A078A0Y2">
    <property type="interactions" value="567"/>
</dbReference>
<evidence type="ECO:0000313" key="15">
    <source>
        <dbReference type="EMBL" id="CDW75785.1"/>
    </source>
</evidence>
<keyword evidence="16" id="KW-1185">Reference proteome</keyword>
<dbReference type="SUPFAM" id="SSF58038">
    <property type="entry name" value="SNARE fusion complex"/>
    <property type="match status" value="1"/>
</dbReference>
<evidence type="ECO:0000256" key="11">
    <source>
        <dbReference type="ARBA" id="ARBA00023136"/>
    </source>
</evidence>
<dbReference type="GO" id="GO:0000139">
    <property type="term" value="C:Golgi membrane"/>
    <property type="evidence" value="ECO:0007669"/>
    <property type="project" value="UniProtKB-SubCell"/>
</dbReference>
<gene>
    <name evidence="15" type="primary">Contig507.g563</name>
    <name evidence="15" type="ORF">STYLEM_4780</name>
</gene>
<comment type="subcellular location">
    <subcellularLocation>
        <location evidence="1">Endoplasmic reticulum membrane</location>
        <topology evidence="1">Single-pass type IV membrane protein</topology>
    </subcellularLocation>
    <subcellularLocation>
        <location evidence="2">Golgi apparatus membrane</location>
    </subcellularLocation>
</comment>
<accession>A0A078A0Y2</accession>
<dbReference type="OMA" id="FIYWRFF"/>
<dbReference type="InterPro" id="IPR044565">
    <property type="entry name" value="Sec22"/>
</dbReference>
<evidence type="ECO:0000256" key="12">
    <source>
        <dbReference type="PROSITE-ProRule" id="PRU00290"/>
    </source>
</evidence>
<evidence type="ECO:0000259" key="13">
    <source>
        <dbReference type="PROSITE" id="PS50859"/>
    </source>
</evidence>
<dbReference type="PROSITE" id="PS50892">
    <property type="entry name" value="V_SNARE"/>
    <property type="match status" value="1"/>
</dbReference>
<evidence type="ECO:0000256" key="8">
    <source>
        <dbReference type="ARBA" id="ARBA00022989"/>
    </source>
</evidence>
<evidence type="ECO:0000256" key="3">
    <source>
        <dbReference type="ARBA" id="ARBA00008025"/>
    </source>
</evidence>
<keyword evidence="10 12" id="KW-0175">Coiled coil</keyword>
<protein>
    <submittedName>
        <fullName evidence="15">Synaptobrevin family protein</fullName>
    </submittedName>
</protein>
<evidence type="ECO:0000256" key="7">
    <source>
        <dbReference type="ARBA" id="ARBA00022927"/>
    </source>
</evidence>
<dbReference type="Pfam" id="PF13774">
    <property type="entry name" value="Longin"/>
    <property type="match status" value="1"/>
</dbReference>
<dbReference type="Proteomes" id="UP000039865">
    <property type="component" value="Unassembled WGS sequence"/>
</dbReference>
<evidence type="ECO:0000256" key="4">
    <source>
        <dbReference type="ARBA" id="ARBA00022448"/>
    </source>
</evidence>
<evidence type="ECO:0000259" key="14">
    <source>
        <dbReference type="PROSITE" id="PS50892"/>
    </source>
</evidence>
<evidence type="ECO:0000313" key="16">
    <source>
        <dbReference type="Proteomes" id="UP000039865"/>
    </source>
</evidence>
<dbReference type="PANTHER" id="PTHR45837">
    <property type="entry name" value="VESICLE-TRAFFICKING PROTEIN SEC22B"/>
    <property type="match status" value="1"/>
</dbReference>
<dbReference type="EMBL" id="CCKQ01004622">
    <property type="protein sequence ID" value="CDW75785.1"/>
    <property type="molecule type" value="Genomic_DNA"/>
</dbReference>
<dbReference type="SMART" id="SM01270">
    <property type="entry name" value="Longin"/>
    <property type="match status" value="1"/>
</dbReference>
<dbReference type="InterPro" id="IPR011012">
    <property type="entry name" value="Longin-like_dom_sf"/>
</dbReference>
<dbReference type="InterPro" id="IPR010908">
    <property type="entry name" value="Longin_dom"/>
</dbReference>
<dbReference type="InParanoid" id="A0A078A0Y2"/>
<keyword evidence="6" id="KW-0256">Endoplasmic reticulum</keyword>
<dbReference type="Gene3D" id="1.20.5.110">
    <property type="match status" value="1"/>
</dbReference>
<dbReference type="GO" id="GO:0005789">
    <property type="term" value="C:endoplasmic reticulum membrane"/>
    <property type="evidence" value="ECO:0007669"/>
    <property type="project" value="UniProtKB-SubCell"/>
</dbReference>
<dbReference type="AlphaFoldDB" id="A0A078A0Y2"/>
<evidence type="ECO:0000256" key="9">
    <source>
        <dbReference type="ARBA" id="ARBA00023034"/>
    </source>
</evidence>
<proteinExistence type="inferred from homology"/>
<keyword evidence="7" id="KW-0653">Protein transport</keyword>
<sequence>MLKNTFISRASDGLILCETYDSVTDTQVERLKQKSKELMKKIGNVNQLSTANIDDHCFHTMVQDGIVYLVIAEKNYPQKLAFLYLSEINDAFQDELRNTYGTSGVDYNSKIETIENSYSFLKFEKVIAKKRKDFRDSNATENINKLNQELLDVSKIMSENFEMILNRGGNLGKISQMSTELKDSSSKVNQPHFNA</sequence>
<dbReference type="CDD" id="cd14824">
    <property type="entry name" value="Longin"/>
    <property type="match status" value="1"/>
</dbReference>
<dbReference type="InterPro" id="IPR042855">
    <property type="entry name" value="V_SNARE_CC"/>
</dbReference>
<name>A0A078A0Y2_STYLE</name>
<keyword evidence="4" id="KW-0813">Transport</keyword>
<comment type="similarity">
    <text evidence="3">Belongs to the synaptobrevin family.</text>
</comment>
<keyword evidence="8" id="KW-1133">Transmembrane helix</keyword>
<organism evidence="15 16">
    <name type="scientific">Stylonychia lemnae</name>
    <name type="common">Ciliate</name>
    <dbReference type="NCBI Taxonomy" id="5949"/>
    <lineage>
        <taxon>Eukaryota</taxon>
        <taxon>Sar</taxon>
        <taxon>Alveolata</taxon>
        <taxon>Ciliophora</taxon>
        <taxon>Intramacronucleata</taxon>
        <taxon>Spirotrichea</taxon>
        <taxon>Stichotrichia</taxon>
        <taxon>Sporadotrichida</taxon>
        <taxon>Oxytrichidae</taxon>
        <taxon>Stylonychinae</taxon>
        <taxon>Stylonychia</taxon>
    </lineage>
</organism>
<evidence type="ECO:0000256" key="5">
    <source>
        <dbReference type="ARBA" id="ARBA00022692"/>
    </source>
</evidence>
<keyword evidence="11" id="KW-0472">Membrane</keyword>
<feature type="domain" description="V-SNARE coiled-coil homology" evidence="14">
    <location>
        <begin position="142"/>
        <end position="195"/>
    </location>
</feature>
<evidence type="ECO:0000256" key="1">
    <source>
        <dbReference type="ARBA" id="ARBA00004163"/>
    </source>
</evidence>
<evidence type="ECO:0000256" key="2">
    <source>
        <dbReference type="ARBA" id="ARBA00004394"/>
    </source>
</evidence>
<keyword evidence="5" id="KW-0812">Transmembrane</keyword>
<dbReference type="GO" id="GO:0015031">
    <property type="term" value="P:protein transport"/>
    <property type="evidence" value="ECO:0007669"/>
    <property type="project" value="UniProtKB-KW"/>
</dbReference>
<feature type="domain" description="Longin" evidence="13">
    <location>
        <begin position="6"/>
        <end position="127"/>
    </location>
</feature>
<dbReference type="Pfam" id="PF00957">
    <property type="entry name" value="Synaptobrevin"/>
    <property type="match status" value="1"/>
</dbReference>
<keyword evidence="9" id="KW-0333">Golgi apparatus</keyword>
<reference evidence="15 16" key="1">
    <citation type="submission" date="2014-06" db="EMBL/GenBank/DDBJ databases">
        <authorList>
            <person name="Swart Estienne"/>
        </authorList>
    </citation>
    <scope>NUCLEOTIDE SEQUENCE [LARGE SCALE GENOMIC DNA]</scope>
    <source>
        <strain evidence="15 16">130c</strain>
    </source>
</reference>
<dbReference type="Gene3D" id="3.30.450.50">
    <property type="entry name" value="Longin domain"/>
    <property type="match status" value="1"/>
</dbReference>
<dbReference type="GO" id="GO:0005484">
    <property type="term" value="F:SNAP receptor activity"/>
    <property type="evidence" value="ECO:0007669"/>
    <property type="project" value="InterPro"/>
</dbReference>
<dbReference type="GO" id="GO:0006888">
    <property type="term" value="P:endoplasmic reticulum to Golgi vesicle-mediated transport"/>
    <property type="evidence" value="ECO:0007669"/>
    <property type="project" value="InterPro"/>
</dbReference>